<keyword evidence="2" id="KW-1133">Transmembrane helix</keyword>
<evidence type="ECO:0000313" key="3">
    <source>
        <dbReference type="EMBL" id="OTA14874.1"/>
    </source>
</evidence>
<sequence length="552" mass="63230">MSNIQSQLDKVLSTVSKLTNSFKSFQRHQKKLSDTVDKIHNQFKKLNKTIEHLKPIVRYAQETARMRSDFKTYYQSIKQYLFARDSTPKIIQSEAVSQAGNIIYATQNVIQKNISNKKFELNLSFGGDDDSLDLKRIWDALKKIFKGIKTVLKGLGSVFMWLLRIVEEVLLTIGRLFLRIPILSVITAIAIAAIYIWKNWDTLKEKLLVLWKKIKNTFSNAWQGIKDLVDRAWEGIKGKIGNVWEQVKQKTFSVWDNIKSYLSQKWNAISQYISIVWEGIKAKLSNIWEPVKQYALDAWSNIQTYLSEKWEGIKQSVFQVWENIKNIISSAWGSVKLSATKYWVSIKSSLLEKWELLKKSVVEKWESLKGKFSKITDLFKFWKSDNEEITQKVKVVQEITSSNGTHIIQTANLPARDKGGPLSVGEWGIVGEYGPEIMNGPANVTSRKNTAKLAVLGFAVSSMSLPAVAQDAPLHAQSLPAHIYEAVQAKRERSQPQQYSGVVPQYNIYVYGSQGQSTQDIARMVRQELEQRERMQQARMRSSLSDRGEDFS</sequence>
<feature type="transmembrane region" description="Helical" evidence="2">
    <location>
        <begin position="176"/>
        <end position="197"/>
    </location>
</feature>
<dbReference type="STRING" id="351656.Xvie_03277"/>
<dbReference type="SUPFAM" id="SSF48371">
    <property type="entry name" value="ARM repeat"/>
    <property type="match status" value="1"/>
</dbReference>
<accession>A0A1Y2SBG7</accession>
<dbReference type="Gene3D" id="1.20.120.20">
    <property type="entry name" value="Apolipoprotein"/>
    <property type="match status" value="1"/>
</dbReference>
<name>A0A1Y2SBG7_9GAMM</name>
<keyword evidence="2" id="KW-0472">Membrane</keyword>
<feature type="region of interest" description="Disordered" evidence="1">
    <location>
        <begin position="532"/>
        <end position="552"/>
    </location>
</feature>
<dbReference type="Proteomes" id="UP000194350">
    <property type="component" value="Unassembled WGS sequence"/>
</dbReference>
<dbReference type="SUPFAM" id="SSF58113">
    <property type="entry name" value="Apolipoprotein A-I"/>
    <property type="match status" value="1"/>
</dbReference>
<protein>
    <submittedName>
        <fullName evidence="3">PblA</fullName>
    </submittedName>
</protein>
<keyword evidence="4" id="KW-1185">Reference proteome</keyword>
<evidence type="ECO:0000256" key="2">
    <source>
        <dbReference type="SAM" id="Phobius"/>
    </source>
</evidence>
<dbReference type="InterPro" id="IPR016024">
    <property type="entry name" value="ARM-type_fold"/>
</dbReference>
<evidence type="ECO:0000313" key="4">
    <source>
        <dbReference type="Proteomes" id="UP000194350"/>
    </source>
</evidence>
<dbReference type="AlphaFoldDB" id="A0A1Y2SBG7"/>
<reference evidence="3 4" key="1">
    <citation type="submission" date="2016-10" db="EMBL/GenBank/DDBJ databases">
        <title>Systematic genetic and metabolomic analysis of Xenorhabdus and Photorhabdus spp., highlights the requirements for a dual symbiotic and pathogenic life style.</title>
        <authorList>
            <person name="Tobias N.J."/>
            <person name="Wolff H."/>
            <person name="Djahanschiri B."/>
            <person name="Pidot S.J."/>
            <person name="Stinear T.P."/>
            <person name="Ebersberger I."/>
            <person name="Bode H.B."/>
        </authorList>
    </citation>
    <scope>NUCLEOTIDE SEQUENCE [LARGE SCALE GENOMIC DNA]</scope>
    <source>
        <strain evidence="3 4">DSM 22392</strain>
    </source>
</reference>
<gene>
    <name evidence="3" type="ORF">Xvie_03277</name>
</gene>
<comment type="caution">
    <text evidence="3">The sequence shown here is derived from an EMBL/GenBank/DDBJ whole genome shotgun (WGS) entry which is preliminary data.</text>
</comment>
<evidence type="ECO:0000256" key="1">
    <source>
        <dbReference type="SAM" id="MobiDB-lite"/>
    </source>
</evidence>
<keyword evidence="2" id="KW-0812">Transmembrane</keyword>
<dbReference type="RefSeq" id="WP_086110212.1">
    <property type="nucleotide sequence ID" value="NZ_CAWNGD010000065.1"/>
</dbReference>
<dbReference type="OrthoDB" id="8019720at2"/>
<organism evidence="3 4">
    <name type="scientific">Xenorhabdus vietnamensis</name>
    <dbReference type="NCBI Taxonomy" id="351656"/>
    <lineage>
        <taxon>Bacteria</taxon>
        <taxon>Pseudomonadati</taxon>
        <taxon>Pseudomonadota</taxon>
        <taxon>Gammaproteobacteria</taxon>
        <taxon>Enterobacterales</taxon>
        <taxon>Morganellaceae</taxon>
        <taxon>Xenorhabdus</taxon>
    </lineage>
</organism>
<dbReference type="EMBL" id="MUBJ01000022">
    <property type="protein sequence ID" value="OTA14874.1"/>
    <property type="molecule type" value="Genomic_DNA"/>
</dbReference>
<proteinExistence type="predicted"/>